<name>A0ABX8Z3T3_9NEIS</name>
<dbReference type="Proteomes" id="UP000825679">
    <property type="component" value="Chromosome"/>
</dbReference>
<proteinExistence type="inferred from homology"/>
<protein>
    <submittedName>
        <fullName evidence="7">Na+/H+ antiporter subunit E</fullName>
    </submittedName>
</protein>
<dbReference type="PANTHER" id="PTHR34584:SF1">
    <property type="entry name" value="NA(+)_H(+) ANTIPORTER SUBUNIT E1"/>
    <property type="match status" value="1"/>
</dbReference>
<dbReference type="RefSeq" id="WP_221005599.1">
    <property type="nucleotide sequence ID" value="NZ_CP081150.1"/>
</dbReference>
<comment type="subcellular location">
    <subcellularLocation>
        <location evidence="1">Cell membrane</location>
        <topology evidence="1">Multi-pass membrane protein</topology>
    </subcellularLocation>
</comment>
<evidence type="ECO:0000256" key="3">
    <source>
        <dbReference type="ARBA" id="ARBA00022475"/>
    </source>
</evidence>
<keyword evidence="6" id="KW-0472">Membrane</keyword>
<reference evidence="7 8" key="1">
    <citation type="submission" date="2021-08" db="EMBL/GenBank/DDBJ databases">
        <title>complete genome sequencing of Deefgea sp. D25.</title>
        <authorList>
            <person name="Bae J.-W."/>
            <person name="Gim D.-H."/>
        </authorList>
    </citation>
    <scope>NUCLEOTIDE SEQUENCE [LARGE SCALE GENOMIC DNA]</scope>
    <source>
        <strain evidence="7 8">D25</strain>
    </source>
</reference>
<accession>A0ABX8Z3T3</accession>
<comment type="similarity">
    <text evidence="2">Belongs to the CPA3 antiporters (TC 2.A.63) subunit E family.</text>
</comment>
<keyword evidence="3" id="KW-1003">Cell membrane</keyword>
<keyword evidence="4" id="KW-0812">Transmembrane</keyword>
<dbReference type="InterPro" id="IPR002758">
    <property type="entry name" value="Cation_antiport_E"/>
</dbReference>
<sequence>MALWIALMGIGKPADLIVGGLAALLACKVSLWLMPPNTQSINLLQLALFFPHFLWQSVLSGWDVARRALDPKLPLRTGIIQYPITYPAGYLRNTFASITSLLPGSVPCGESTQHLEYHTLDTTIDVCASLKNEERLLAPVLKDERANE</sequence>
<evidence type="ECO:0000256" key="2">
    <source>
        <dbReference type="ARBA" id="ARBA00006228"/>
    </source>
</evidence>
<evidence type="ECO:0000313" key="8">
    <source>
        <dbReference type="Proteomes" id="UP000825679"/>
    </source>
</evidence>
<gene>
    <name evidence="7" type="ORF">K4H28_13110</name>
</gene>
<organism evidence="7 8">
    <name type="scientific">Deefgea tanakiae</name>
    <dbReference type="NCBI Taxonomy" id="2865840"/>
    <lineage>
        <taxon>Bacteria</taxon>
        <taxon>Pseudomonadati</taxon>
        <taxon>Pseudomonadota</taxon>
        <taxon>Betaproteobacteria</taxon>
        <taxon>Neisseriales</taxon>
        <taxon>Chitinibacteraceae</taxon>
        <taxon>Deefgea</taxon>
    </lineage>
</organism>
<evidence type="ECO:0000256" key="6">
    <source>
        <dbReference type="ARBA" id="ARBA00023136"/>
    </source>
</evidence>
<dbReference type="EMBL" id="CP081150">
    <property type="protein sequence ID" value="QZA77216.1"/>
    <property type="molecule type" value="Genomic_DNA"/>
</dbReference>
<evidence type="ECO:0000313" key="7">
    <source>
        <dbReference type="EMBL" id="QZA77216.1"/>
    </source>
</evidence>
<keyword evidence="5" id="KW-1133">Transmembrane helix</keyword>
<evidence type="ECO:0000256" key="1">
    <source>
        <dbReference type="ARBA" id="ARBA00004651"/>
    </source>
</evidence>
<keyword evidence="8" id="KW-1185">Reference proteome</keyword>
<dbReference type="PANTHER" id="PTHR34584">
    <property type="entry name" value="NA(+)/H(+) ANTIPORTER SUBUNIT E1"/>
    <property type="match status" value="1"/>
</dbReference>
<evidence type="ECO:0000256" key="4">
    <source>
        <dbReference type="ARBA" id="ARBA00022692"/>
    </source>
</evidence>
<dbReference type="Pfam" id="PF01899">
    <property type="entry name" value="MNHE"/>
    <property type="match status" value="1"/>
</dbReference>
<evidence type="ECO:0000256" key="5">
    <source>
        <dbReference type="ARBA" id="ARBA00022989"/>
    </source>
</evidence>